<gene>
    <name evidence="2" type="ORF">HaLaN_08109</name>
</gene>
<keyword evidence="1" id="KW-0732">Signal</keyword>
<protein>
    <submittedName>
        <fullName evidence="2">Uncharacterized protein</fullName>
    </submittedName>
</protein>
<proteinExistence type="predicted"/>
<dbReference type="Proteomes" id="UP000485058">
    <property type="component" value="Unassembled WGS sequence"/>
</dbReference>
<sequence>MWKGTCMSVEVSHALLALSYILDARSGLYQVLLDSQLPGLWEQAQPGLASLLAEVEEEVPELQGVLGAALMDLPTCGAALLLNTLFLRLGGLT</sequence>
<feature type="chain" id="PRO_5025566043" evidence="1">
    <location>
        <begin position="18"/>
        <end position="93"/>
    </location>
</feature>
<feature type="signal peptide" evidence="1">
    <location>
        <begin position="1"/>
        <end position="17"/>
    </location>
</feature>
<evidence type="ECO:0000256" key="1">
    <source>
        <dbReference type="SAM" id="SignalP"/>
    </source>
</evidence>
<evidence type="ECO:0000313" key="3">
    <source>
        <dbReference type="Proteomes" id="UP000485058"/>
    </source>
</evidence>
<keyword evidence="3" id="KW-1185">Reference proteome</keyword>
<evidence type="ECO:0000313" key="2">
    <source>
        <dbReference type="EMBL" id="GFH12421.1"/>
    </source>
</evidence>
<comment type="caution">
    <text evidence="2">The sequence shown here is derived from an EMBL/GenBank/DDBJ whole genome shotgun (WGS) entry which is preliminary data.</text>
</comment>
<feature type="non-terminal residue" evidence="2">
    <location>
        <position position="93"/>
    </location>
</feature>
<dbReference type="AlphaFoldDB" id="A0A699YS22"/>
<dbReference type="EMBL" id="BLLF01000502">
    <property type="protein sequence ID" value="GFH12421.1"/>
    <property type="molecule type" value="Genomic_DNA"/>
</dbReference>
<accession>A0A699YS22</accession>
<organism evidence="2 3">
    <name type="scientific">Haematococcus lacustris</name>
    <name type="common">Green alga</name>
    <name type="synonym">Haematococcus pluvialis</name>
    <dbReference type="NCBI Taxonomy" id="44745"/>
    <lineage>
        <taxon>Eukaryota</taxon>
        <taxon>Viridiplantae</taxon>
        <taxon>Chlorophyta</taxon>
        <taxon>core chlorophytes</taxon>
        <taxon>Chlorophyceae</taxon>
        <taxon>CS clade</taxon>
        <taxon>Chlamydomonadales</taxon>
        <taxon>Haematococcaceae</taxon>
        <taxon>Haematococcus</taxon>
    </lineage>
</organism>
<name>A0A699YS22_HAELA</name>
<reference evidence="2 3" key="1">
    <citation type="submission" date="2020-02" db="EMBL/GenBank/DDBJ databases">
        <title>Draft genome sequence of Haematococcus lacustris strain NIES-144.</title>
        <authorList>
            <person name="Morimoto D."/>
            <person name="Nakagawa S."/>
            <person name="Yoshida T."/>
            <person name="Sawayama S."/>
        </authorList>
    </citation>
    <scope>NUCLEOTIDE SEQUENCE [LARGE SCALE GENOMIC DNA]</scope>
    <source>
        <strain evidence="2 3">NIES-144</strain>
    </source>
</reference>